<dbReference type="InterPro" id="IPR000425">
    <property type="entry name" value="MIP"/>
</dbReference>
<feature type="transmembrane region" description="Helical" evidence="15">
    <location>
        <begin position="193"/>
        <end position="216"/>
    </location>
</feature>
<keyword evidence="5" id="KW-1003">Cell membrane</keyword>
<evidence type="ECO:0000256" key="8">
    <source>
        <dbReference type="ARBA" id="ARBA00022989"/>
    </source>
</evidence>
<evidence type="ECO:0000256" key="10">
    <source>
        <dbReference type="ARBA" id="ARBA00023180"/>
    </source>
</evidence>
<keyword evidence="9 15" id="KW-0472">Membrane</keyword>
<feature type="transmembrane region" description="Helical" evidence="15">
    <location>
        <begin position="163"/>
        <end position="181"/>
    </location>
</feature>
<dbReference type="PROSITE" id="PS00221">
    <property type="entry name" value="MIP"/>
    <property type="match status" value="1"/>
</dbReference>
<name>A0AAD9L529_RIDPI</name>
<dbReference type="CDD" id="cd00333">
    <property type="entry name" value="MIP"/>
    <property type="match status" value="1"/>
</dbReference>
<feature type="transmembrane region" description="Helical" evidence="15">
    <location>
        <begin position="26"/>
        <end position="49"/>
    </location>
</feature>
<evidence type="ECO:0000256" key="4">
    <source>
        <dbReference type="ARBA" id="ARBA00022448"/>
    </source>
</evidence>
<dbReference type="Pfam" id="PF00230">
    <property type="entry name" value="MIP"/>
    <property type="match status" value="1"/>
</dbReference>
<gene>
    <name evidence="16" type="ORF">NP493_326g00001</name>
</gene>
<comment type="subcellular location">
    <subcellularLocation>
        <location evidence="1">Cell membrane</location>
        <topology evidence="1">Multi-pass membrane protein</topology>
    </subcellularLocation>
</comment>
<keyword evidence="17" id="KW-1185">Reference proteome</keyword>
<evidence type="ECO:0000256" key="9">
    <source>
        <dbReference type="ARBA" id="ARBA00023136"/>
    </source>
</evidence>
<evidence type="ECO:0000256" key="6">
    <source>
        <dbReference type="ARBA" id="ARBA00022692"/>
    </source>
</evidence>
<accession>A0AAD9L529</accession>
<evidence type="ECO:0000256" key="3">
    <source>
        <dbReference type="ARBA" id="ARBA00020971"/>
    </source>
</evidence>
<dbReference type="PRINTS" id="PR02015">
    <property type="entry name" value="AQUAPORIN3"/>
</dbReference>
<dbReference type="SUPFAM" id="SSF81338">
    <property type="entry name" value="Aquaporin-like"/>
    <property type="match status" value="1"/>
</dbReference>
<dbReference type="GO" id="GO:0015204">
    <property type="term" value="F:urea transmembrane transporter activity"/>
    <property type="evidence" value="ECO:0007669"/>
    <property type="project" value="TreeGrafter"/>
</dbReference>
<keyword evidence="6 14" id="KW-0812">Transmembrane</keyword>
<comment type="caution">
    <text evidence="16">The sequence shown here is derived from an EMBL/GenBank/DDBJ whole genome shotgun (WGS) entry which is preliminary data.</text>
</comment>
<evidence type="ECO:0000256" key="14">
    <source>
        <dbReference type="RuleBase" id="RU000477"/>
    </source>
</evidence>
<evidence type="ECO:0000256" key="7">
    <source>
        <dbReference type="ARBA" id="ARBA00022737"/>
    </source>
</evidence>
<dbReference type="FunFam" id="1.20.1080.10:FF:000064">
    <property type="entry name" value="Uncharacterized protein"/>
    <property type="match status" value="1"/>
</dbReference>
<comment type="function">
    <text evidence="12">Aquaglyceroporins form homotetrameric transmembrane channels, with each monomer independently mediating glycerol and water transport across the plasma membrane along their osmotic gradient. Could also be permeable to urea. Also participates in cell permeability to H2O2 and H2O2-mediated signaling. In skin, transports glycerol to the epidermis and stratum corneum, where it maintains hydration, elasticity, and supports lipid biosynthesis for barrier repair. In kidney, contributes to the reabsorption of water, helping the body maintain proper fluid balance.</text>
</comment>
<dbReference type="PRINTS" id="PR00783">
    <property type="entry name" value="MINTRINSICP"/>
</dbReference>
<feature type="transmembrane region" description="Helical" evidence="15">
    <location>
        <begin position="61"/>
        <end position="84"/>
    </location>
</feature>
<keyword evidence="8 15" id="KW-1133">Transmembrane helix</keyword>
<evidence type="ECO:0000256" key="11">
    <source>
        <dbReference type="ARBA" id="ARBA00033020"/>
    </source>
</evidence>
<evidence type="ECO:0000256" key="13">
    <source>
        <dbReference type="ARBA" id="ARBA00049716"/>
    </source>
</evidence>
<keyword evidence="4 14" id="KW-0813">Transport</keyword>
<evidence type="ECO:0000256" key="2">
    <source>
        <dbReference type="ARBA" id="ARBA00006175"/>
    </source>
</evidence>
<feature type="transmembrane region" description="Helical" evidence="15">
    <location>
        <begin position="246"/>
        <end position="268"/>
    </location>
</feature>
<evidence type="ECO:0000256" key="12">
    <source>
        <dbReference type="ARBA" id="ARBA00049592"/>
    </source>
</evidence>
<evidence type="ECO:0000256" key="5">
    <source>
        <dbReference type="ARBA" id="ARBA00022475"/>
    </source>
</evidence>
<dbReference type="Gene3D" id="1.20.1080.10">
    <property type="entry name" value="Glycerol uptake facilitator protein"/>
    <property type="match status" value="1"/>
</dbReference>
<dbReference type="PANTHER" id="PTHR43829">
    <property type="entry name" value="AQUAPORIN OR AQUAGLYCEROPORIN RELATED"/>
    <property type="match status" value="1"/>
</dbReference>
<evidence type="ECO:0000313" key="17">
    <source>
        <dbReference type="Proteomes" id="UP001209878"/>
    </source>
</evidence>
<dbReference type="GO" id="GO:0015250">
    <property type="term" value="F:water channel activity"/>
    <property type="evidence" value="ECO:0007669"/>
    <property type="project" value="TreeGrafter"/>
</dbReference>
<protein>
    <recommendedName>
        <fullName evidence="3">Aquaporin-3</fullName>
    </recommendedName>
    <alternativeName>
        <fullName evidence="11">Aquaglyceroporin-3</fullName>
    </alternativeName>
</protein>
<evidence type="ECO:0000256" key="15">
    <source>
        <dbReference type="SAM" id="Phobius"/>
    </source>
</evidence>
<dbReference type="InterPro" id="IPR023271">
    <property type="entry name" value="Aquaporin-like"/>
</dbReference>
<dbReference type="InterPro" id="IPR050363">
    <property type="entry name" value="MIP/Aquaporin"/>
</dbReference>
<dbReference type="AlphaFoldDB" id="A0AAD9L529"/>
<keyword evidence="10" id="KW-0325">Glycoprotein</keyword>
<organism evidence="16 17">
    <name type="scientific">Ridgeia piscesae</name>
    <name type="common">Tubeworm</name>
    <dbReference type="NCBI Taxonomy" id="27915"/>
    <lineage>
        <taxon>Eukaryota</taxon>
        <taxon>Metazoa</taxon>
        <taxon>Spiralia</taxon>
        <taxon>Lophotrochozoa</taxon>
        <taxon>Annelida</taxon>
        <taxon>Polychaeta</taxon>
        <taxon>Sedentaria</taxon>
        <taxon>Canalipalpata</taxon>
        <taxon>Sabellida</taxon>
        <taxon>Siboglinidae</taxon>
        <taxon>Ridgeia</taxon>
    </lineage>
</organism>
<reference evidence="16" key="1">
    <citation type="journal article" date="2023" name="Mol. Biol. Evol.">
        <title>Third-Generation Sequencing Reveals the Adaptive Role of the Epigenome in Three Deep-Sea Polychaetes.</title>
        <authorList>
            <person name="Perez M."/>
            <person name="Aroh O."/>
            <person name="Sun Y."/>
            <person name="Lan Y."/>
            <person name="Juniper S.K."/>
            <person name="Young C.R."/>
            <person name="Angers B."/>
            <person name="Qian P.Y."/>
        </authorList>
    </citation>
    <scope>NUCLEOTIDE SEQUENCE</scope>
    <source>
        <strain evidence="16">R07B-5</strain>
    </source>
</reference>
<comment type="similarity">
    <text evidence="2 14">Belongs to the MIP/aquaporin (TC 1.A.8) family.</text>
</comment>
<dbReference type="GO" id="GO:0016323">
    <property type="term" value="C:basolateral plasma membrane"/>
    <property type="evidence" value="ECO:0007669"/>
    <property type="project" value="TreeGrafter"/>
</dbReference>
<comment type="subunit">
    <text evidence="13">Homotetramer; each monomer provides an independent glycerol/water pore. Could also exist in other oligomeric states.</text>
</comment>
<dbReference type="Proteomes" id="UP001209878">
    <property type="component" value="Unassembled WGS sequence"/>
</dbReference>
<keyword evidence="7" id="KW-0677">Repeat</keyword>
<dbReference type="GO" id="GO:0015254">
    <property type="term" value="F:glycerol channel activity"/>
    <property type="evidence" value="ECO:0007669"/>
    <property type="project" value="TreeGrafter"/>
</dbReference>
<feature type="transmembrane region" description="Helical" evidence="15">
    <location>
        <begin position="105"/>
        <end position="123"/>
    </location>
</feature>
<dbReference type="NCBIfam" id="TIGR00861">
    <property type="entry name" value="MIP"/>
    <property type="match status" value="1"/>
</dbReference>
<dbReference type="EMBL" id="JAODUO010000326">
    <property type="protein sequence ID" value="KAK2183035.1"/>
    <property type="molecule type" value="Genomic_DNA"/>
</dbReference>
<proteinExistence type="inferred from homology"/>
<sequence>MSEGRYARFSALVGSRLKIRNILTRYALAECLGTFLLVIFCDGCAAQSVLTKHAFGNIMTIHIASGIALAMAVYAAGGVTGGHVNPSITLTMCILGRTPWRHLPVYWLGQYTGSFLAAVVLYGEYYDALNAYDGGVRAVFGINGTAGLWTTFPAEFVSVGNGFLDQIVCTALLLMCVLSIFDPKNMNPSNGLIPIALGAMFTTLGMSFGVNFGYAVNPARDLAPRVFVAIAGWGTEVFSFRNYSYFWIPLLGPHVGAIIGAAIYQLFVGLHFPDSEKKTDESAINGICKIIQYDIIEFHISPFKHVGVTVIQ</sequence>
<evidence type="ECO:0000313" key="16">
    <source>
        <dbReference type="EMBL" id="KAK2183035.1"/>
    </source>
</evidence>
<dbReference type="InterPro" id="IPR022357">
    <property type="entry name" value="MIP_CS"/>
</dbReference>
<dbReference type="InterPro" id="IPR023275">
    <property type="entry name" value="Aquaporin_3"/>
</dbReference>
<evidence type="ECO:0000256" key="1">
    <source>
        <dbReference type="ARBA" id="ARBA00004651"/>
    </source>
</evidence>
<dbReference type="PANTHER" id="PTHR43829:SF29">
    <property type="entry name" value="AQUAPORIN 9"/>
    <property type="match status" value="1"/>
</dbReference>